<name>A0ABQ0JP02_9VIBR</name>
<dbReference type="PANTHER" id="PTHR30146:SF109">
    <property type="entry name" value="HTH-TYPE TRANSCRIPTIONAL REGULATOR GALS"/>
    <property type="match status" value="1"/>
</dbReference>
<keyword evidence="3" id="KW-0804">Transcription</keyword>
<protein>
    <submittedName>
        <fullName evidence="5">Maltose operon transcriptional repressor MalR LacI family</fullName>
    </submittedName>
</protein>
<dbReference type="Proteomes" id="UP000029223">
    <property type="component" value="Unassembled WGS sequence"/>
</dbReference>
<evidence type="ECO:0000256" key="1">
    <source>
        <dbReference type="ARBA" id="ARBA00023015"/>
    </source>
</evidence>
<evidence type="ECO:0000313" key="5">
    <source>
        <dbReference type="EMBL" id="GAL30471.1"/>
    </source>
</evidence>
<reference evidence="6" key="2">
    <citation type="submission" date="2014-09" db="EMBL/GenBank/DDBJ databases">
        <authorList>
            <consortium name="NBRP consortium"/>
            <person name="Sawabe T."/>
            <person name="Meirelles P."/>
            <person name="Nakanishi M."/>
            <person name="Sayaka M."/>
            <person name="Hattori M."/>
            <person name="Ohkuma M."/>
        </authorList>
    </citation>
    <scope>NUCLEOTIDE SEQUENCE [LARGE SCALE GENOMIC DNA]</scope>
    <source>
        <strain evidence="6">JCM 19239</strain>
    </source>
</reference>
<proteinExistence type="predicted"/>
<keyword evidence="2" id="KW-0238">DNA-binding</keyword>
<accession>A0ABQ0JP02</accession>
<dbReference type="PRINTS" id="PR00036">
    <property type="entry name" value="HTHLACI"/>
</dbReference>
<feature type="domain" description="HTH lacI-type" evidence="4">
    <location>
        <begin position="2"/>
        <end position="56"/>
    </location>
</feature>
<dbReference type="SMART" id="SM00354">
    <property type="entry name" value="HTH_LACI"/>
    <property type="match status" value="1"/>
</dbReference>
<dbReference type="PROSITE" id="PS50932">
    <property type="entry name" value="HTH_LACI_2"/>
    <property type="match status" value="1"/>
</dbReference>
<dbReference type="SUPFAM" id="SSF47413">
    <property type="entry name" value="lambda repressor-like DNA-binding domains"/>
    <property type="match status" value="1"/>
</dbReference>
<evidence type="ECO:0000256" key="3">
    <source>
        <dbReference type="ARBA" id="ARBA00023163"/>
    </source>
</evidence>
<dbReference type="Gene3D" id="1.10.260.40">
    <property type="entry name" value="lambda repressor-like DNA-binding domains"/>
    <property type="match status" value="1"/>
</dbReference>
<organism evidence="5 6">
    <name type="scientific">Vibrio variabilis</name>
    <dbReference type="NCBI Taxonomy" id="990271"/>
    <lineage>
        <taxon>Bacteria</taxon>
        <taxon>Pseudomonadati</taxon>
        <taxon>Pseudomonadota</taxon>
        <taxon>Gammaproteobacteria</taxon>
        <taxon>Vibrionales</taxon>
        <taxon>Vibrionaceae</taxon>
        <taxon>Vibrio</taxon>
    </lineage>
</organism>
<reference evidence="6" key="1">
    <citation type="submission" date="2014-09" db="EMBL/GenBank/DDBJ databases">
        <title>Vibrio variabilis JCM 19239. (C206) whole genome shotgun sequence.</title>
        <authorList>
            <person name="Sawabe T."/>
            <person name="Meirelles P."/>
            <person name="Nakanishi M."/>
            <person name="Sayaka M."/>
            <person name="Hattori M."/>
            <person name="Ohkuma M."/>
        </authorList>
    </citation>
    <scope>NUCLEOTIDE SEQUENCE [LARGE SCALE GENOMIC DNA]</scope>
    <source>
        <strain evidence="6">JCM 19239</strain>
    </source>
</reference>
<sequence length="76" mass="8441">MITIKEVAELAQVSQATVSRTLNGHSSVKEANKQKVYAAMEELGYQLIRLRRHSPQTALAVLVCLSVRLMVPFMGQ</sequence>
<dbReference type="Pfam" id="PF00356">
    <property type="entry name" value="LacI"/>
    <property type="match status" value="1"/>
</dbReference>
<dbReference type="InterPro" id="IPR010982">
    <property type="entry name" value="Lambda_DNA-bd_dom_sf"/>
</dbReference>
<evidence type="ECO:0000256" key="2">
    <source>
        <dbReference type="ARBA" id="ARBA00023125"/>
    </source>
</evidence>
<dbReference type="InterPro" id="IPR000843">
    <property type="entry name" value="HTH_LacI"/>
</dbReference>
<keyword evidence="1" id="KW-0805">Transcription regulation</keyword>
<evidence type="ECO:0000259" key="4">
    <source>
        <dbReference type="PROSITE" id="PS50932"/>
    </source>
</evidence>
<keyword evidence="6" id="KW-1185">Reference proteome</keyword>
<dbReference type="CDD" id="cd01392">
    <property type="entry name" value="HTH_LacI"/>
    <property type="match status" value="1"/>
</dbReference>
<gene>
    <name evidence="5" type="ORF">JCM19239_1347</name>
</gene>
<comment type="caution">
    <text evidence="5">The sequence shown here is derived from an EMBL/GenBank/DDBJ whole genome shotgun (WGS) entry which is preliminary data.</text>
</comment>
<dbReference type="EMBL" id="BBMS01000096">
    <property type="protein sequence ID" value="GAL30471.1"/>
    <property type="molecule type" value="Genomic_DNA"/>
</dbReference>
<dbReference type="PANTHER" id="PTHR30146">
    <property type="entry name" value="LACI-RELATED TRANSCRIPTIONAL REPRESSOR"/>
    <property type="match status" value="1"/>
</dbReference>
<evidence type="ECO:0000313" key="6">
    <source>
        <dbReference type="Proteomes" id="UP000029223"/>
    </source>
</evidence>